<evidence type="ECO:0000313" key="3">
    <source>
        <dbReference type="EMBL" id="TMM52476.1"/>
    </source>
</evidence>
<keyword evidence="1" id="KW-0732">Signal</keyword>
<feature type="chain" id="PRO_5024378332" evidence="1">
    <location>
        <begin position="24"/>
        <end position="293"/>
    </location>
</feature>
<proteinExistence type="predicted"/>
<feature type="signal peptide" evidence="1">
    <location>
        <begin position="1"/>
        <end position="23"/>
    </location>
</feature>
<keyword evidence="4" id="KW-1185">Reference proteome</keyword>
<dbReference type="InterPro" id="IPR027372">
    <property type="entry name" value="Phytase-like_dom"/>
</dbReference>
<dbReference type="AlphaFoldDB" id="A0A5S3PJW2"/>
<sequence>MPIRPLRQLIAAALIAAQTTATAEPAAQYLGSYRWTQPDPLFGGVSGIELDRTGTLLTAITDRGLLIRGRIARQNGRITGVDVKTVEPLRARDFVPLRDKGTDAEGLVVTPQGVVFVSFEQIHRILRYDPHRDEIRRLPEPPGVARLGKNSGFEALAQHPDGALFTIPERSGGRQAPFPLLRFDGSTWKVAARIPRRGPFLPVGADFDGDGRLYLLERTITPLGFRSRIRRFVLSAPDLAEVTLLTTRPNLHDNLEGIAVWRDARGVTRLTMVSDDNFLRFQRTELVDYAVTE</sequence>
<dbReference type="SUPFAM" id="SSF63829">
    <property type="entry name" value="Calcium-dependent phosphotriesterase"/>
    <property type="match status" value="1"/>
</dbReference>
<dbReference type="RefSeq" id="WP_138662017.1">
    <property type="nucleotide sequence ID" value="NZ_VANS01000002.1"/>
</dbReference>
<dbReference type="OrthoDB" id="9798693at2"/>
<dbReference type="PIRSF" id="PIRSF031900">
    <property type="entry name" value="UCP031900"/>
    <property type="match status" value="1"/>
</dbReference>
<accession>A0A5S3PJW2</accession>
<reference evidence="3 4" key="1">
    <citation type="submission" date="2019-05" db="EMBL/GenBank/DDBJ databases">
        <title>Sulfitobacter sabulilitoris sp. nov., isolated from a marine sand.</title>
        <authorList>
            <person name="Yoon J.-H."/>
        </authorList>
    </citation>
    <scope>NUCLEOTIDE SEQUENCE [LARGE SCALE GENOMIC DNA]</scope>
    <source>
        <strain evidence="3 4">HSMS-29</strain>
    </source>
</reference>
<evidence type="ECO:0000313" key="4">
    <source>
        <dbReference type="Proteomes" id="UP000309550"/>
    </source>
</evidence>
<gene>
    <name evidence="3" type="ORF">FDT80_09355</name>
</gene>
<dbReference type="Gene3D" id="2.130.10.10">
    <property type="entry name" value="YVTN repeat-like/Quinoprotein amine dehydrogenase"/>
    <property type="match status" value="1"/>
</dbReference>
<dbReference type="Pfam" id="PF13449">
    <property type="entry name" value="Phytase-like"/>
    <property type="match status" value="1"/>
</dbReference>
<protein>
    <submittedName>
        <fullName evidence="3">Esterase-like activity of phytase family protein</fullName>
    </submittedName>
</protein>
<dbReference type="InterPro" id="IPR014567">
    <property type="entry name" value="UCP031900"/>
</dbReference>
<evidence type="ECO:0000256" key="1">
    <source>
        <dbReference type="SAM" id="SignalP"/>
    </source>
</evidence>
<dbReference type="Proteomes" id="UP000309550">
    <property type="component" value="Unassembled WGS sequence"/>
</dbReference>
<dbReference type="InterPro" id="IPR015943">
    <property type="entry name" value="WD40/YVTN_repeat-like_dom_sf"/>
</dbReference>
<comment type="caution">
    <text evidence="3">The sequence shown here is derived from an EMBL/GenBank/DDBJ whole genome shotgun (WGS) entry which is preliminary data.</text>
</comment>
<name>A0A5S3PJW2_9RHOB</name>
<evidence type="ECO:0000259" key="2">
    <source>
        <dbReference type="Pfam" id="PF13449"/>
    </source>
</evidence>
<feature type="domain" description="Phytase-like" evidence="2">
    <location>
        <begin position="41"/>
        <end position="278"/>
    </location>
</feature>
<dbReference type="EMBL" id="VANS01000002">
    <property type="protein sequence ID" value="TMM52476.1"/>
    <property type="molecule type" value="Genomic_DNA"/>
</dbReference>
<organism evidence="3 4">
    <name type="scientific">Sulfitobacter sabulilitoris</name>
    <dbReference type="NCBI Taxonomy" id="2562655"/>
    <lineage>
        <taxon>Bacteria</taxon>
        <taxon>Pseudomonadati</taxon>
        <taxon>Pseudomonadota</taxon>
        <taxon>Alphaproteobacteria</taxon>
        <taxon>Rhodobacterales</taxon>
        <taxon>Roseobacteraceae</taxon>
        <taxon>Sulfitobacter</taxon>
    </lineage>
</organism>